<evidence type="ECO:0000313" key="3">
    <source>
        <dbReference type="Proteomes" id="UP000254925"/>
    </source>
</evidence>
<keyword evidence="1" id="KW-1133">Transmembrane helix</keyword>
<reference evidence="2 3" key="1">
    <citation type="submission" date="2018-07" db="EMBL/GenBank/DDBJ databases">
        <title>Genomic Encyclopedia of Type Strains, Phase IV (KMG-IV): sequencing the most valuable type-strain genomes for metagenomic binning, comparative biology and taxonomic classification.</title>
        <authorList>
            <person name="Goeker M."/>
        </authorList>
    </citation>
    <scope>NUCLEOTIDE SEQUENCE [LARGE SCALE GENOMIC DNA]</scope>
    <source>
        <strain evidence="2 3">DSM 14364</strain>
    </source>
</reference>
<evidence type="ECO:0000256" key="1">
    <source>
        <dbReference type="SAM" id="Phobius"/>
    </source>
</evidence>
<sequence length="52" mass="5542">MGSPRDGAHSGRAAGLVWLIDRQEVSMTQSALSFLLGVIAPLTLVGWLIVLH</sequence>
<organism evidence="2 3">
    <name type="scientific">Microvirga subterranea</name>
    <dbReference type="NCBI Taxonomy" id="186651"/>
    <lineage>
        <taxon>Bacteria</taxon>
        <taxon>Pseudomonadati</taxon>
        <taxon>Pseudomonadota</taxon>
        <taxon>Alphaproteobacteria</taxon>
        <taxon>Hyphomicrobiales</taxon>
        <taxon>Methylobacteriaceae</taxon>
        <taxon>Microvirga</taxon>
    </lineage>
</organism>
<keyword evidence="1" id="KW-0812">Transmembrane</keyword>
<evidence type="ECO:0000313" key="2">
    <source>
        <dbReference type="EMBL" id="RDI59553.1"/>
    </source>
</evidence>
<dbReference type="EMBL" id="QQBB01000004">
    <property type="protein sequence ID" value="RDI59553.1"/>
    <property type="molecule type" value="Genomic_DNA"/>
</dbReference>
<gene>
    <name evidence="2" type="ORF">DES45_104472</name>
</gene>
<accession>A0A370HLU3</accession>
<protein>
    <submittedName>
        <fullName evidence="2">Uncharacterized protein</fullName>
    </submittedName>
</protein>
<dbReference type="AlphaFoldDB" id="A0A370HLU3"/>
<comment type="caution">
    <text evidence="2">The sequence shown here is derived from an EMBL/GenBank/DDBJ whole genome shotgun (WGS) entry which is preliminary data.</text>
</comment>
<feature type="transmembrane region" description="Helical" evidence="1">
    <location>
        <begin position="31"/>
        <end position="51"/>
    </location>
</feature>
<dbReference type="Proteomes" id="UP000254925">
    <property type="component" value="Unassembled WGS sequence"/>
</dbReference>
<keyword evidence="3" id="KW-1185">Reference proteome</keyword>
<keyword evidence="1" id="KW-0472">Membrane</keyword>
<proteinExistence type="predicted"/>
<name>A0A370HLU3_9HYPH</name>